<comment type="caution">
    <text evidence="1">The sequence shown here is derived from an EMBL/GenBank/DDBJ whole genome shotgun (WGS) entry which is preliminary data.</text>
</comment>
<proteinExistence type="predicted"/>
<dbReference type="Proteomes" id="UP000829398">
    <property type="component" value="Chromosome 5"/>
</dbReference>
<name>A0ACB8KXV6_CITSI</name>
<evidence type="ECO:0000313" key="1">
    <source>
        <dbReference type="EMBL" id="KAH9759208.1"/>
    </source>
</evidence>
<keyword evidence="2" id="KW-1185">Reference proteome</keyword>
<gene>
    <name evidence="1" type="ORF">KPL71_016929</name>
</gene>
<accession>A0ACB8KXV6</accession>
<dbReference type="EMBL" id="CM039174">
    <property type="protein sequence ID" value="KAH9759208.1"/>
    <property type="molecule type" value="Genomic_DNA"/>
</dbReference>
<organism evidence="1 2">
    <name type="scientific">Citrus sinensis</name>
    <name type="common">Sweet orange</name>
    <name type="synonym">Citrus aurantium var. sinensis</name>
    <dbReference type="NCBI Taxonomy" id="2711"/>
    <lineage>
        <taxon>Eukaryota</taxon>
        <taxon>Viridiplantae</taxon>
        <taxon>Streptophyta</taxon>
        <taxon>Embryophyta</taxon>
        <taxon>Tracheophyta</taxon>
        <taxon>Spermatophyta</taxon>
        <taxon>Magnoliopsida</taxon>
        <taxon>eudicotyledons</taxon>
        <taxon>Gunneridae</taxon>
        <taxon>Pentapetalae</taxon>
        <taxon>rosids</taxon>
        <taxon>malvids</taxon>
        <taxon>Sapindales</taxon>
        <taxon>Rutaceae</taxon>
        <taxon>Aurantioideae</taxon>
        <taxon>Citrus</taxon>
    </lineage>
</organism>
<sequence length="345" mass="37802">MQFLPMKLSFSDASIFLILFSVSVLDLFRRTEAVIKLPGNVTVSAVIVFGDSIVDTGNNNNLKTPAKCNFPPYGRDFEGGAATGRFSNGKVPSDILAEELGVKELSPAYLDPTLKPEDLLTGVNFASGGCGYDPLTTRLSAAALSLSDQLQLFKEYIDKLRAIVGEEGKNRIFETSFFLVVVGSNDINNNYFGSRIRRLQYDISTYTDLLVGHASTFLKEIYGLGARRIGVFGAPTLGCLPSTRTVAGGIKRDCAKEYNEAAQLFNSKLSAELDSLNNLPDVRIVYIDIYSPLLDIIQNPNKYGFDIVDKGCCGTGTIEVIILCFMNKRVRATLQCIKKAHIEML</sequence>
<reference evidence="2" key="1">
    <citation type="journal article" date="2023" name="Hortic. Res.">
        <title>A chromosome-level phased genome enabling allele-level studies in sweet orange: a case study on citrus Huanglongbing tolerance.</title>
        <authorList>
            <person name="Wu B."/>
            <person name="Yu Q."/>
            <person name="Deng Z."/>
            <person name="Duan Y."/>
            <person name="Luo F."/>
            <person name="Gmitter F. Jr."/>
        </authorList>
    </citation>
    <scope>NUCLEOTIDE SEQUENCE [LARGE SCALE GENOMIC DNA]</scope>
    <source>
        <strain evidence="2">cv. Valencia</strain>
    </source>
</reference>
<protein>
    <submittedName>
        <fullName evidence="1">GDSL esterase/lipase EXL1</fullName>
    </submittedName>
</protein>
<evidence type="ECO:0000313" key="2">
    <source>
        <dbReference type="Proteomes" id="UP000829398"/>
    </source>
</evidence>